<name>A0A836HJB0_LEIEN</name>
<evidence type="ECO:0000313" key="2">
    <source>
        <dbReference type="Proteomes" id="UP000674179"/>
    </source>
</evidence>
<organism evidence="1 2">
    <name type="scientific">Leishmania enriettii</name>
    <dbReference type="NCBI Taxonomy" id="5663"/>
    <lineage>
        <taxon>Eukaryota</taxon>
        <taxon>Discoba</taxon>
        <taxon>Euglenozoa</taxon>
        <taxon>Kinetoplastea</taxon>
        <taxon>Metakinetoplastina</taxon>
        <taxon>Trypanosomatida</taxon>
        <taxon>Trypanosomatidae</taxon>
        <taxon>Leishmaniinae</taxon>
        <taxon>Leishmania</taxon>
    </lineage>
</organism>
<dbReference type="AlphaFoldDB" id="A0A836HJB0"/>
<dbReference type="Proteomes" id="UP000674179">
    <property type="component" value="Chromosome 7"/>
</dbReference>
<dbReference type="GeneID" id="94173708"/>
<evidence type="ECO:0000313" key="1">
    <source>
        <dbReference type="EMBL" id="KAG5485175.1"/>
    </source>
</evidence>
<gene>
    <name evidence="1" type="ORF">CUR178_06532</name>
</gene>
<comment type="caution">
    <text evidence="1">The sequence shown here is derived from an EMBL/GenBank/DDBJ whole genome shotgun (WGS) entry which is preliminary data.</text>
</comment>
<dbReference type="EMBL" id="JAFHKP010000007">
    <property type="protein sequence ID" value="KAG5485175.1"/>
    <property type="molecule type" value="Genomic_DNA"/>
</dbReference>
<keyword evidence="2" id="KW-1185">Reference proteome</keyword>
<protein>
    <submittedName>
        <fullName evidence="1">Uncharacterized protein</fullName>
    </submittedName>
</protein>
<reference evidence="1 2" key="1">
    <citation type="submission" date="2021-02" db="EMBL/GenBank/DDBJ databases">
        <title>Leishmania (Mundinia) enrietti genome sequencing and assembly.</title>
        <authorList>
            <person name="Almutairi H."/>
            <person name="Gatherer D."/>
        </authorList>
    </citation>
    <scope>NUCLEOTIDE SEQUENCE [LARGE SCALE GENOMIC DNA]</scope>
    <source>
        <strain evidence="1">CUR178</strain>
    </source>
</reference>
<proteinExistence type="predicted"/>
<dbReference type="KEGG" id="lenr:94173708"/>
<dbReference type="RefSeq" id="XP_067695439.1">
    <property type="nucleotide sequence ID" value="XM_067838198.1"/>
</dbReference>
<sequence>MASGRSSADVVTRIFDQLTSVYVKSDEIVDSAKENAGLSAMVLSQSRTTKGGIVLSYYLEALPVEVQAWHADTVKVLRRDGCCYGCATGCMRGLHCPANAFFRQLAVVQFDETFPFAWTVDEDVRYQGCRAFTPRM</sequence>
<accession>A0A836HJB0</accession>